<evidence type="ECO:0000313" key="2">
    <source>
        <dbReference type="Proteomes" id="UP000238823"/>
    </source>
</evidence>
<dbReference type="Pfam" id="PF13181">
    <property type="entry name" value="TPR_8"/>
    <property type="match status" value="1"/>
</dbReference>
<dbReference type="EMBL" id="PVNL01000029">
    <property type="protein sequence ID" value="PRQ09290.1"/>
    <property type="molecule type" value="Genomic_DNA"/>
</dbReference>
<comment type="caution">
    <text evidence="1">The sequence shown here is derived from an EMBL/GenBank/DDBJ whole genome shotgun (WGS) entry which is preliminary data.</text>
</comment>
<dbReference type="SMART" id="SM00028">
    <property type="entry name" value="TPR"/>
    <property type="match status" value="8"/>
</dbReference>
<dbReference type="InterPro" id="IPR011990">
    <property type="entry name" value="TPR-like_helical_dom_sf"/>
</dbReference>
<accession>A0A2S9YW27</accession>
<organism evidence="1 2">
    <name type="scientific">Enhygromyxa salina</name>
    <dbReference type="NCBI Taxonomy" id="215803"/>
    <lineage>
        <taxon>Bacteria</taxon>
        <taxon>Pseudomonadati</taxon>
        <taxon>Myxococcota</taxon>
        <taxon>Polyangia</taxon>
        <taxon>Nannocystales</taxon>
        <taxon>Nannocystaceae</taxon>
        <taxon>Enhygromyxa</taxon>
    </lineage>
</organism>
<proteinExistence type="predicted"/>
<sequence>MSRRREDLELRGDLFVTGGVPKKVSEDFSGALDLSDLIDQVERGEGGEQRPPALIDSPSLLWGMHSGLHSSLLSTAMPTGTADAWQTLAEEFAEESRQVEDEVMAAALLAEAGRILVDRLGRREEGQLLLRNSGSAVARTLLDLRSGGDDSVAEELAELERLGSDASADPEERAAAWVEFGMLCEGSMGNRKRALDAYREALACQPEHHEALMLASESAAIINDREIARDLLRRRIKLCRSSREKVSLLLELADLTDADAAGLDDAKQADEVRLLLVQEAHDTDPHEETALRRLIRLVAATGDAVRLGHLYRHLADVAEDPLSASTALHLAFLTLADSREPVDDLVRELAAREPRIPDGSDMLAPLSEVALYIEQRVASGDAEGLPTNLHVLDRVARTLDAPREQALVREQMARIRRDTLRRMVDESPDPADTITGLPKLSEDRKALVRALELDLRFCLVHLPEHRWVRHSLGELLEYTGDHASLVVHLDEWARTVSSGPGRASILLRLGEVHENLRHDLPRAAEVYELAVAEDPDNPSCLRALGRVYEKMRRWPQAVANLQRQADETDDGPERLAALRRVAAMAQHELEDVDLAIAILEEITRIDPDDLLSLFQLAALCRTENRTPVLVTTLQHLVERLDDNVSRTAVLVELGETLELQLKRRDAAREAYERALKLTPGYTPALQALARLYRDNLDLDALLSLYEPEVDSVTDPAMLALKAARVCLDELQDHDRAIEYLWRAYRTNPDLHPARELLLQLLTVNNRIEEAYDLLRAQDLPEPTPLLADYHYRLGLLAEALARQAAQSGDDKTHHEQAARRLDAALQHYRAALGAQPDHGLAAERSRRLLVAHHDHANLVRLVEALSEHAEGPAEAALLTQIARLRATRPGAKLRNQSAAANEARRAYEQALQRAPGDPVVRREFETLLRFIDDRQTLPSIYLQTARASDDTHFRATLLVEAAELLLDEGRPGPDGKREPVSSERLAEDRQLAATAILDALHADPGNPYAVRHLERLLSETNSPLPAMEAVSARAVRAQSDAERAIFYLESAELLERAGAVDPARRAYQAAIDAMPGLVPAELGIARLEQAREAALPRLTPEAPTVSLHNLMAEARDAAVRAGASGDTQEAAKAIEILTGILDRDPSHRDALGLARGLTNQLADPEPAIALLTTVFPRVRDADTRYDLALLLAEHNVELDVAVRYLEAAVEARPDGKQALHELVRCHRQLGHDREAAEATELLLELYGPGEPSAIDLRMGLAASLGSAAGSAAGSGADPTSLTRALGHANIALEARPNDARAVTLMADLLERNSQRVEAAHLLDRLRSRERDRGKLHDIQLRQARLLASSEGHLPEALAAAERAVRINPGHREGVSLLTELLTRSGQRERVADYLPSIRGAMISKITRAALSLRDLNLLTQISKDHRPELADMAAAVAFAIDSRGEPPREHLRAATRPGLGRILQTSELRERLLAASELAELHELLIAIDPVLSRMTGDFAVLSERDAVPLPPGADTRSFETLTTQWSALLGLARPALAAGTTHNGCVLIPALTPTLRIGNNLWMQGDPQSWRGLAAIALARHAWAAGLVRALPPIDMDLLLATSFETVRVFNAITADPDPRRLQDLSAQLGKHLPRRNRKVLERVCESLSGFAFAPSATARTTLASDLRLAALMTGDPGGVLGAACLLDGVVGGSLKQQINRSSVAQTLLAFMLGDDFLELRAIACSG</sequence>
<reference evidence="1 2" key="1">
    <citation type="submission" date="2018-03" db="EMBL/GenBank/DDBJ databases">
        <title>Draft Genome Sequences of the Obligatory Marine Myxobacteria Enhygromyxa salina SWB007.</title>
        <authorList>
            <person name="Poehlein A."/>
            <person name="Moghaddam J.A."/>
            <person name="Harms H."/>
            <person name="Alanjari M."/>
            <person name="Koenig G.M."/>
            <person name="Daniel R."/>
            <person name="Schaeberle T.F."/>
        </authorList>
    </citation>
    <scope>NUCLEOTIDE SEQUENCE [LARGE SCALE GENOMIC DNA]</scope>
    <source>
        <strain evidence="1 2">SWB007</strain>
    </source>
</reference>
<dbReference type="PANTHER" id="PTHR12558:SF13">
    <property type="entry name" value="CELL DIVISION CYCLE PROTEIN 27 HOMOLOG"/>
    <property type="match status" value="1"/>
</dbReference>
<dbReference type="PANTHER" id="PTHR12558">
    <property type="entry name" value="CELL DIVISION CYCLE 16,23,27"/>
    <property type="match status" value="1"/>
</dbReference>
<dbReference type="RefSeq" id="WP_106088037.1">
    <property type="nucleotide sequence ID" value="NZ_PVNL01000029.1"/>
</dbReference>
<gene>
    <name evidence="1" type="ORF">ENSA7_09820</name>
</gene>
<name>A0A2S9YW27_9BACT</name>
<dbReference type="InterPro" id="IPR019734">
    <property type="entry name" value="TPR_rpt"/>
</dbReference>
<dbReference type="Proteomes" id="UP000238823">
    <property type="component" value="Unassembled WGS sequence"/>
</dbReference>
<dbReference type="OrthoDB" id="5244639at2"/>
<evidence type="ECO:0000313" key="1">
    <source>
        <dbReference type="EMBL" id="PRQ09290.1"/>
    </source>
</evidence>
<dbReference type="SUPFAM" id="SSF48452">
    <property type="entry name" value="TPR-like"/>
    <property type="match status" value="3"/>
</dbReference>
<dbReference type="Gene3D" id="1.25.40.10">
    <property type="entry name" value="Tetratricopeptide repeat domain"/>
    <property type="match status" value="6"/>
</dbReference>
<protein>
    <submittedName>
        <fullName evidence="1">Tetratricopeptide repeat protein</fullName>
    </submittedName>
</protein>